<reference evidence="1" key="1">
    <citation type="submission" date="2023-08" db="EMBL/GenBank/DDBJ databases">
        <title>Comparative genomics and taxonomic characterization of three novel marine species of genus Marivirga.</title>
        <authorList>
            <person name="Muhammad N."/>
            <person name="Kim S.-G."/>
        </authorList>
    </citation>
    <scope>NUCLEOTIDE SEQUENCE</scope>
    <source>
        <strain evidence="1">BKB1-2</strain>
    </source>
</reference>
<proteinExistence type="predicted"/>
<dbReference type="Gene3D" id="3.30.40.220">
    <property type="match status" value="1"/>
</dbReference>
<protein>
    <recommendedName>
        <fullName evidence="2">HNH endonuclease</fullName>
    </recommendedName>
</protein>
<organism evidence="1">
    <name type="scientific">Marivirga arenosa</name>
    <dbReference type="NCBI Taxonomy" id="3059076"/>
    <lineage>
        <taxon>Bacteria</taxon>
        <taxon>Pseudomonadati</taxon>
        <taxon>Bacteroidota</taxon>
        <taxon>Cytophagia</taxon>
        <taxon>Cytophagales</taxon>
        <taxon>Marivirgaceae</taxon>
        <taxon>Marivirga</taxon>
    </lineage>
</organism>
<dbReference type="Proteomes" id="UP001232019">
    <property type="component" value="Chromosome"/>
</dbReference>
<dbReference type="EMBL" id="CP129968">
    <property type="protein sequence ID" value="WNB17546.1"/>
    <property type="molecule type" value="Genomic_DNA"/>
</dbReference>
<evidence type="ECO:0008006" key="2">
    <source>
        <dbReference type="Google" id="ProtNLM"/>
    </source>
</evidence>
<sequence>MSYQSKSTDSFNTRLRFYLFEKVLKHKNAEFKPSLQEFMDFDLRDKEELIYKYTAEYYHKERNDSVDGVEIDKIYKFIKDSENKLKPRLEEWRVGYFIEVFSRILSKNQYEKLIKETECYYCNTSIEKIQELIEAGKIYKKNERGWNLEIDRKEPNQEYFYDNLVMACYWCNNAKTDEFTPDEFKPIGEAIGKVLRSRK</sequence>
<dbReference type="RefSeq" id="WP_322347032.1">
    <property type="nucleotide sequence ID" value="NZ_CP129968.2"/>
</dbReference>
<name>A0AA51ZVL5_9BACT</name>
<dbReference type="AlphaFoldDB" id="A0AA51ZVL5"/>
<evidence type="ECO:0000313" key="1">
    <source>
        <dbReference type="EMBL" id="WNB17546.1"/>
    </source>
</evidence>
<gene>
    <name evidence="1" type="ORF">QYS47_34235</name>
</gene>
<accession>A0AA51ZVL5</accession>
<dbReference type="KEGG" id="marp:QYS47_34235"/>